<dbReference type="InterPro" id="IPR017972">
    <property type="entry name" value="Cyt_P450_CS"/>
</dbReference>
<keyword evidence="10" id="KW-0472">Membrane</keyword>
<dbReference type="GO" id="GO:0016020">
    <property type="term" value="C:membrane"/>
    <property type="evidence" value="ECO:0007669"/>
    <property type="project" value="UniProtKB-SubCell"/>
</dbReference>
<feature type="transmembrane region" description="Helical" evidence="10">
    <location>
        <begin position="5"/>
        <end position="25"/>
    </location>
</feature>
<evidence type="ECO:0000256" key="3">
    <source>
        <dbReference type="ARBA" id="ARBA00022617"/>
    </source>
</evidence>
<evidence type="ECO:0000256" key="1">
    <source>
        <dbReference type="ARBA" id="ARBA00004167"/>
    </source>
</evidence>
<organism evidence="11">
    <name type="scientific">Sesamum latifolium</name>
    <dbReference type="NCBI Taxonomy" id="2727402"/>
    <lineage>
        <taxon>Eukaryota</taxon>
        <taxon>Viridiplantae</taxon>
        <taxon>Streptophyta</taxon>
        <taxon>Embryophyta</taxon>
        <taxon>Tracheophyta</taxon>
        <taxon>Spermatophyta</taxon>
        <taxon>Magnoliopsida</taxon>
        <taxon>eudicotyledons</taxon>
        <taxon>Gunneridae</taxon>
        <taxon>Pentapetalae</taxon>
        <taxon>asterids</taxon>
        <taxon>lamiids</taxon>
        <taxon>Lamiales</taxon>
        <taxon>Pedaliaceae</taxon>
        <taxon>Sesamum</taxon>
    </lineage>
</organism>
<proteinExistence type="inferred from homology"/>
<comment type="cofactor">
    <cofactor evidence="8">
        <name>heme</name>
        <dbReference type="ChEBI" id="CHEBI:30413"/>
    </cofactor>
</comment>
<dbReference type="InterPro" id="IPR001128">
    <property type="entry name" value="Cyt_P450"/>
</dbReference>
<dbReference type="InterPro" id="IPR036396">
    <property type="entry name" value="Cyt_P450_sf"/>
</dbReference>
<keyword evidence="5 9" id="KW-0560">Oxidoreductase</keyword>
<evidence type="ECO:0000256" key="2">
    <source>
        <dbReference type="ARBA" id="ARBA00010617"/>
    </source>
</evidence>
<evidence type="ECO:0000256" key="6">
    <source>
        <dbReference type="ARBA" id="ARBA00023004"/>
    </source>
</evidence>
<comment type="caution">
    <text evidence="11">The sequence shown here is derived from an EMBL/GenBank/DDBJ whole genome shotgun (WGS) entry which is preliminary data.</text>
</comment>
<dbReference type="InterPro" id="IPR002401">
    <property type="entry name" value="Cyt_P450_E_grp-I"/>
</dbReference>
<dbReference type="EMBL" id="JACGWN010000013">
    <property type="protein sequence ID" value="KAL0409853.1"/>
    <property type="molecule type" value="Genomic_DNA"/>
</dbReference>
<dbReference type="AlphaFoldDB" id="A0AAW2TZ94"/>
<evidence type="ECO:0000256" key="4">
    <source>
        <dbReference type="ARBA" id="ARBA00022723"/>
    </source>
</evidence>
<dbReference type="Pfam" id="PF00067">
    <property type="entry name" value="p450"/>
    <property type="match status" value="1"/>
</dbReference>
<dbReference type="PRINTS" id="PR00463">
    <property type="entry name" value="EP450I"/>
</dbReference>
<evidence type="ECO:0000256" key="10">
    <source>
        <dbReference type="SAM" id="Phobius"/>
    </source>
</evidence>
<dbReference type="GO" id="GO:0016705">
    <property type="term" value="F:oxidoreductase activity, acting on paired donors, with incorporation or reduction of molecular oxygen"/>
    <property type="evidence" value="ECO:0007669"/>
    <property type="project" value="InterPro"/>
</dbReference>
<dbReference type="PROSITE" id="PS00086">
    <property type="entry name" value="CYTOCHROME_P450"/>
    <property type="match status" value="1"/>
</dbReference>
<reference evidence="11" key="1">
    <citation type="submission" date="2020-06" db="EMBL/GenBank/DDBJ databases">
        <authorList>
            <person name="Li T."/>
            <person name="Hu X."/>
            <person name="Zhang T."/>
            <person name="Song X."/>
            <person name="Zhang H."/>
            <person name="Dai N."/>
            <person name="Sheng W."/>
            <person name="Hou X."/>
            <person name="Wei L."/>
        </authorList>
    </citation>
    <scope>NUCLEOTIDE SEQUENCE</scope>
    <source>
        <strain evidence="11">KEN1</strain>
        <tissue evidence="11">Leaf</tissue>
    </source>
</reference>
<evidence type="ECO:0000256" key="8">
    <source>
        <dbReference type="PIRSR" id="PIRSR602401-1"/>
    </source>
</evidence>
<dbReference type="Gene3D" id="1.10.630.10">
    <property type="entry name" value="Cytochrome P450"/>
    <property type="match status" value="1"/>
</dbReference>
<comment type="subcellular location">
    <subcellularLocation>
        <location evidence="1">Membrane</location>
        <topology evidence="1">Single-pass membrane protein</topology>
    </subcellularLocation>
</comment>
<keyword evidence="3 8" id="KW-0349">Heme</keyword>
<dbReference type="SUPFAM" id="SSF48264">
    <property type="entry name" value="Cytochrome P450"/>
    <property type="match status" value="1"/>
</dbReference>
<evidence type="ECO:0000256" key="9">
    <source>
        <dbReference type="RuleBase" id="RU000461"/>
    </source>
</evidence>
<dbReference type="FunFam" id="1.10.630.10:FF:000081">
    <property type="entry name" value="Cytochrome P450 CYP81N5"/>
    <property type="match status" value="1"/>
</dbReference>
<dbReference type="GO" id="GO:0005506">
    <property type="term" value="F:iron ion binding"/>
    <property type="evidence" value="ECO:0007669"/>
    <property type="project" value="InterPro"/>
</dbReference>
<comment type="similarity">
    <text evidence="2 9">Belongs to the cytochrome P450 family.</text>
</comment>
<keyword evidence="6 8" id="KW-0408">Iron</keyword>
<feature type="binding site" description="axial binding residue" evidence="8">
    <location>
        <position position="453"/>
    </location>
    <ligand>
        <name>heme</name>
        <dbReference type="ChEBI" id="CHEBI:30413"/>
    </ligand>
    <ligandPart>
        <name>Fe</name>
        <dbReference type="ChEBI" id="CHEBI:18248"/>
    </ligandPart>
</feature>
<keyword evidence="10" id="KW-0812">Transmembrane</keyword>
<reference evidence="11" key="2">
    <citation type="journal article" date="2024" name="Plant">
        <title>Genomic evolution and insights into agronomic trait innovations of Sesamum species.</title>
        <authorList>
            <person name="Miao H."/>
            <person name="Wang L."/>
            <person name="Qu L."/>
            <person name="Liu H."/>
            <person name="Sun Y."/>
            <person name="Le M."/>
            <person name="Wang Q."/>
            <person name="Wei S."/>
            <person name="Zheng Y."/>
            <person name="Lin W."/>
            <person name="Duan Y."/>
            <person name="Cao H."/>
            <person name="Xiong S."/>
            <person name="Wang X."/>
            <person name="Wei L."/>
            <person name="Li C."/>
            <person name="Ma Q."/>
            <person name="Ju M."/>
            <person name="Zhao R."/>
            <person name="Li G."/>
            <person name="Mu C."/>
            <person name="Tian Q."/>
            <person name="Mei H."/>
            <person name="Zhang T."/>
            <person name="Gao T."/>
            <person name="Zhang H."/>
        </authorList>
    </citation>
    <scope>NUCLEOTIDE SEQUENCE</scope>
    <source>
        <strain evidence="11">KEN1</strain>
    </source>
</reference>
<gene>
    <name evidence="11" type="ORF">Slati_3575000</name>
</gene>
<dbReference type="GO" id="GO:0004497">
    <property type="term" value="F:monooxygenase activity"/>
    <property type="evidence" value="ECO:0007669"/>
    <property type="project" value="UniProtKB-KW"/>
</dbReference>
<evidence type="ECO:0000313" key="11">
    <source>
        <dbReference type="EMBL" id="KAL0409853.1"/>
    </source>
</evidence>
<evidence type="ECO:0000256" key="5">
    <source>
        <dbReference type="ARBA" id="ARBA00023002"/>
    </source>
</evidence>
<protein>
    <submittedName>
        <fullName evidence="11">Cytochrome</fullName>
    </submittedName>
</protein>
<sequence>MEIQLCFFISPIILLALYSITLHLLNKLRNLPPSPFPALPFIGHIYLLKQPFHRSLSDVSRRYGPALFLQLGSRSVLLISSPSLAEECLTKTNDLIFANRPKLLNGRHFGYNYTSLSWSSYGEHWRNLRRISMVELLSSQRMQMLSSIRADETLTLVRNLFRVTREEPDKVLEVKSALFEFMSNVLTRMITGKRYYGKDVEKKEAKILEEIASETSKVAFDTNVVDFLPAMRWFGYKDVEKKLVSIHEKRDKFMQNVIEEHRRTRPASAGESDDAAIMSSKNMKTMVEVLLDLQASEPEYYTDQTIKNLLLVLLQGGSSTSTIALEWAFSLLLDNPQTLKRAQAEIDAHVGHNRLLTESDLTELPYLRHTILETLRLHPPASMLLPHFSSAECVVGGFRIPAGTILLVNVWEIHHNPKTWADPDKFRPERFEGFGKRDLAFKFFPFGSGRRACPGENLGLTNLGLGLGSLIQCFDWEKVGAIDMREGAGTTTPRVQPLTTKCNPRPFILNFLS</sequence>
<dbReference type="PANTHER" id="PTHR47947:SF24">
    <property type="entry name" value="ISOFLAVONE 2'-HYDROXYLASE-LIKE"/>
    <property type="match status" value="1"/>
</dbReference>
<accession>A0AAW2TZ94</accession>
<keyword evidence="4 8" id="KW-0479">Metal-binding</keyword>
<name>A0AAW2TZ94_9LAMI</name>
<keyword evidence="7 9" id="KW-0503">Monooxygenase</keyword>
<dbReference type="PRINTS" id="PR00385">
    <property type="entry name" value="P450"/>
</dbReference>
<dbReference type="GO" id="GO:0020037">
    <property type="term" value="F:heme binding"/>
    <property type="evidence" value="ECO:0007669"/>
    <property type="project" value="InterPro"/>
</dbReference>
<dbReference type="InterPro" id="IPR050651">
    <property type="entry name" value="Plant_Cytochrome_P450_Monoox"/>
</dbReference>
<keyword evidence="10" id="KW-1133">Transmembrane helix</keyword>
<dbReference type="PANTHER" id="PTHR47947">
    <property type="entry name" value="CYTOCHROME P450 82C3-RELATED"/>
    <property type="match status" value="1"/>
</dbReference>
<evidence type="ECO:0000256" key="7">
    <source>
        <dbReference type="ARBA" id="ARBA00023033"/>
    </source>
</evidence>